<evidence type="ECO:0000313" key="3">
    <source>
        <dbReference type="Proteomes" id="UP000273022"/>
    </source>
</evidence>
<sequence length="195" mass="22563">MITASNLPPAVPSSVRGDIKSTNPSSLQYKINNHQYRVTSSSTESKSTWWHSIKTRLIEFFRSLSDSSPSIQHHPLHKKSFKCSTQAVDVDSKKLEVIYKGRYTKVETEQITQQWQQYKRSEIESTLLLFRPEDGCLADSRILPARMETVMDMGYYPHYDEASDTVSVGEKLTFEKMQSKYKGQEMWILVKDKLE</sequence>
<keyword evidence="3" id="KW-1185">Reference proteome</keyword>
<protein>
    <submittedName>
        <fullName evidence="2">Uncharacterized protein</fullName>
    </submittedName>
</protein>
<proteinExistence type="predicted"/>
<organism evidence="2 3">
    <name type="scientific">Parashewanella spongiae</name>
    <dbReference type="NCBI Taxonomy" id="342950"/>
    <lineage>
        <taxon>Bacteria</taxon>
        <taxon>Pseudomonadati</taxon>
        <taxon>Pseudomonadota</taxon>
        <taxon>Gammaproteobacteria</taxon>
        <taxon>Alteromonadales</taxon>
        <taxon>Shewanellaceae</taxon>
        <taxon>Parashewanella</taxon>
    </lineage>
</organism>
<dbReference type="AlphaFoldDB" id="A0A3A6TQ48"/>
<dbReference type="Proteomes" id="UP000273022">
    <property type="component" value="Unassembled WGS sequence"/>
</dbReference>
<reference evidence="2 3" key="1">
    <citation type="submission" date="2018-09" db="EMBL/GenBank/DDBJ databases">
        <title>Phylogeny of the Shewanellaceae, and recommendation for two new genera, Pseudoshewanella and Parashewanella.</title>
        <authorList>
            <person name="Wang G."/>
        </authorList>
    </citation>
    <scope>NUCLEOTIDE SEQUENCE [LARGE SCALE GENOMIC DNA]</scope>
    <source>
        <strain evidence="2 3">KCTC 22492</strain>
    </source>
</reference>
<comment type="caution">
    <text evidence="2">The sequence shown here is derived from an EMBL/GenBank/DDBJ whole genome shotgun (WGS) entry which is preliminary data.</text>
</comment>
<dbReference type="RefSeq" id="WP_121852923.1">
    <property type="nucleotide sequence ID" value="NZ_CP037952.1"/>
</dbReference>
<evidence type="ECO:0000313" key="2">
    <source>
        <dbReference type="EMBL" id="RJY18099.1"/>
    </source>
</evidence>
<accession>A0A3A6TQ48</accession>
<gene>
    <name evidence="2" type="ORF">D5R81_06895</name>
</gene>
<name>A0A3A6TQ48_9GAMM</name>
<feature type="region of interest" description="Disordered" evidence="1">
    <location>
        <begin position="1"/>
        <end position="25"/>
    </location>
</feature>
<dbReference type="EMBL" id="QYYH01000032">
    <property type="protein sequence ID" value="RJY18099.1"/>
    <property type="molecule type" value="Genomic_DNA"/>
</dbReference>
<evidence type="ECO:0000256" key="1">
    <source>
        <dbReference type="SAM" id="MobiDB-lite"/>
    </source>
</evidence>